<keyword evidence="3" id="KW-1185">Reference proteome</keyword>
<reference evidence="2" key="1">
    <citation type="submission" date="2016-12" db="EMBL/GenBank/DDBJ databases">
        <title>The genomes of Aspergillus section Nigri reveals drivers in fungal speciation.</title>
        <authorList>
            <consortium name="DOE Joint Genome Institute"/>
            <person name="Vesth T.C."/>
            <person name="Nybo J."/>
            <person name="Theobald S."/>
            <person name="Brandl J."/>
            <person name="Frisvad J.C."/>
            <person name="Nielsen K.F."/>
            <person name="Lyhne E.K."/>
            <person name="Kogle M.E."/>
            <person name="Kuo A."/>
            <person name="Riley R."/>
            <person name="Clum A."/>
            <person name="Nolan M."/>
            <person name="Lipzen A."/>
            <person name="Salamov A."/>
            <person name="Henrissat B."/>
            <person name="Wiebenga A."/>
            <person name="De vries R.P."/>
            <person name="Grigoriev I.V."/>
            <person name="Mortensen U.H."/>
            <person name="Andersen M.R."/>
            <person name="Baker S.E."/>
        </authorList>
    </citation>
    <scope>NUCLEOTIDE SEQUENCE</scope>
    <source>
        <strain evidence="2">IBT 28561</strain>
    </source>
</reference>
<sequence>MYSPLILAACLPAVLGFAVPSPPNFTFEDLWSMQHNFLDSFLYPANTKQINATDNSVFAENVQGRVDITGTFDGRELNNEYVFGIFSQPERFGLFGAPLNYSVTQFVGNQNIAASTAVITFNMTSFGGVIYPVTLDTWFAFDPDRKIIQYDATFRWFDYFFQTLVEDAGRMLHISDPEQIQAKIADMLAQKICKTHEDSCLGENKQYGSHEECFNFLTKEIRFGKPYELRRNTLFCREVHEHMVSFRPTEHCPHIGPGGGGYCVDDMDYTQTVEQRYFRQSWVPYERAEGNMWQAE</sequence>
<name>A0A2I1D5N9_ASPC2</name>
<evidence type="ECO:0000313" key="2">
    <source>
        <dbReference type="EMBL" id="PKY05173.1"/>
    </source>
</evidence>
<keyword evidence="1" id="KW-0732">Signal</keyword>
<protein>
    <submittedName>
        <fullName evidence="2">Uncharacterized protein</fullName>
    </submittedName>
</protein>
<comment type="caution">
    <text evidence="2">The sequence shown here is derived from an EMBL/GenBank/DDBJ whole genome shotgun (WGS) entry which is preliminary data.</text>
</comment>
<proteinExistence type="predicted"/>
<feature type="signal peptide" evidence="1">
    <location>
        <begin position="1"/>
        <end position="16"/>
    </location>
</feature>
<organism evidence="2 3">
    <name type="scientific">Aspergillus campestris (strain IBT 28561)</name>
    <dbReference type="NCBI Taxonomy" id="1392248"/>
    <lineage>
        <taxon>Eukaryota</taxon>
        <taxon>Fungi</taxon>
        <taxon>Dikarya</taxon>
        <taxon>Ascomycota</taxon>
        <taxon>Pezizomycotina</taxon>
        <taxon>Eurotiomycetes</taxon>
        <taxon>Eurotiomycetidae</taxon>
        <taxon>Eurotiales</taxon>
        <taxon>Aspergillaceae</taxon>
        <taxon>Aspergillus</taxon>
        <taxon>Aspergillus subgen. Circumdati</taxon>
    </lineage>
</organism>
<dbReference type="GeneID" id="36541843"/>
<accession>A0A2I1D5N9</accession>
<evidence type="ECO:0000256" key="1">
    <source>
        <dbReference type="SAM" id="SignalP"/>
    </source>
</evidence>
<dbReference type="AlphaFoldDB" id="A0A2I1D5N9"/>
<feature type="chain" id="PRO_5014189127" evidence="1">
    <location>
        <begin position="17"/>
        <end position="296"/>
    </location>
</feature>
<evidence type="ECO:0000313" key="3">
    <source>
        <dbReference type="Proteomes" id="UP000234254"/>
    </source>
</evidence>
<gene>
    <name evidence="2" type="ORF">P168DRAFT_252362</name>
</gene>
<dbReference type="OrthoDB" id="10010954at2759"/>
<dbReference type="RefSeq" id="XP_024693767.1">
    <property type="nucleotide sequence ID" value="XM_024834319.1"/>
</dbReference>
<dbReference type="EMBL" id="MSFM01000005">
    <property type="protein sequence ID" value="PKY05173.1"/>
    <property type="molecule type" value="Genomic_DNA"/>
</dbReference>
<dbReference type="VEuPathDB" id="FungiDB:P168DRAFT_252362"/>
<dbReference type="Proteomes" id="UP000234254">
    <property type="component" value="Unassembled WGS sequence"/>
</dbReference>